<reference evidence="1 2" key="1">
    <citation type="journal article" date="2015" name="Nature">
        <title>rRNA introns, odd ribosomes, and small enigmatic genomes across a large radiation of phyla.</title>
        <authorList>
            <person name="Brown C.T."/>
            <person name="Hug L.A."/>
            <person name="Thomas B.C."/>
            <person name="Sharon I."/>
            <person name="Castelle C.J."/>
            <person name="Singh A."/>
            <person name="Wilkins M.J."/>
            <person name="Williams K.H."/>
            <person name="Banfield J.F."/>
        </authorList>
    </citation>
    <scope>NUCLEOTIDE SEQUENCE [LARGE SCALE GENOMIC DNA]</scope>
</reference>
<dbReference type="Proteomes" id="UP000033945">
    <property type="component" value="Unassembled WGS sequence"/>
</dbReference>
<name>A0A0G1LVA6_9BACT</name>
<proteinExistence type="predicted"/>
<evidence type="ECO:0000313" key="2">
    <source>
        <dbReference type="Proteomes" id="UP000033945"/>
    </source>
</evidence>
<gene>
    <name evidence="1" type="ORF">UW55_C0002G0084</name>
</gene>
<dbReference type="AlphaFoldDB" id="A0A0G1LVA6"/>
<evidence type="ECO:0000313" key="1">
    <source>
        <dbReference type="EMBL" id="KKT63619.1"/>
    </source>
</evidence>
<organism evidence="1 2">
    <name type="scientific">Candidatus Giovannonibacteria bacterium GW2011_GWA2_44_26</name>
    <dbReference type="NCBI Taxonomy" id="1618648"/>
    <lineage>
        <taxon>Bacteria</taxon>
        <taxon>Candidatus Giovannoniibacteriota</taxon>
    </lineage>
</organism>
<comment type="caution">
    <text evidence="1">The sequence shown here is derived from an EMBL/GenBank/DDBJ whole genome shotgun (WGS) entry which is preliminary data.</text>
</comment>
<accession>A0A0G1LVA6</accession>
<dbReference type="EMBL" id="LCIT01000002">
    <property type="protein sequence ID" value="KKT63619.1"/>
    <property type="molecule type" value="Genomic_DNA"/>
</dbReference>
<protein>
    <submittedName>
        <fullName evidence="1">Uncharacterized protein</fullName>
    </submittedName>
</protein>
<sequence>MARIFLIASGFFTDNVVSSELKRNGHEVFLPDLEESTVREYILRFSETRNIDLAVAFNYRYTREIDIMDFAREVRKQSPSCRTLLVISGITEAIENEAKEMGIKIVDMNEVFYTLMPAIKEALSS</sequence>